<evidence type="ECO:0000313" key="2">
    <source>
        <dbReference type="Proteomes" id="UP001140087"/>
    </source>
</evidence>
<evidence type="ECO:0000313" key="1">
    <source>
        <dbReference type="EMBL" id="KAJ2804006.1"/>
    </source>
</evidence>
<gene>
    <name evidence="1" type="primary">TOP1_1</name>
    <name evidence="1" type="ORF">H4R21_001813</name>
</gene>
<comment type="caution">
    <text evidence="1">The sequence shown here is derived from an EMBL/GenBank/DDBJ whole genome shotgun (WGS) entry which is preliminary data.</text>
</comment>
<keyword evidence="1" id="KW-0413">Isomerase</keyword>
<dbReference type="EMBL" id="JANBUN010000409">
    <property type="protein sequence ID" value="KAJ2804006.1"/>
    <property type="molecule type" value="Genomic_DNA"/>
</dbReference>
<accession>A0ACC1LA27</accession>
<feature type="non-terminal residue" evidence="1">
    <location>
        <position position="355"/>
    </location>
</feature>
<protein>
    <submittedName>
        <fullName evidence="1">DNA topoisomerase 1</fullName>
        <ecNumber evidence="1">5.6.2.1</ecNumber>
    </submittedName>
</protein>
<dbReference type="EC" id="5.6.2.1" evidence="1"/>
<sequence>MGRSGGGGVSSSSLSFESSSDDEDEVPLAQRARPAAPRGKRAIASASDDSSSSESDQPLSSKVRAPKKGANGKPAPVAAVKKVKLEEGRAGGNGKAPNGRAKAAAPAAKNPRAKAEPAAPAARARKTPASAAKAIVDRKPLIKAESGVSAASNGSEVSDDDYKWWLEQKGDDAPKWQTLEHSGVLFPPEYEPHGVPLVYKGAAIALPPVAEEVATFFAAVLGTDHAVNPTFQRNFFEDFTELLGMHLPGHAVKDFACCDFSRIRAHLDEQTAKRKAMTKAEKEQAKKERTTAEEKYEHCLLDGRREKVGNFRIEPPGLFRGRGAHPKTGKLKTRVLPEQVTINIGEGAKIPDPPA</sequence>
<reference evidence="1" key="1">
    <citation type="submission" date="2022-07" db="EMBL/GenBank/DDBJ databases">
        <title>Phylogenomic reconstructions and comparative analyses of Kickxellomycotina fungi.</title>
        <authorList>
            <person name="Reynolds N.K."/>
            <person name="Stajich J.E."/>
            <person name="Barry K."/>
            <person name="Grigoriev I.V."/>
            <person name="Crous P."/>
            <person name="Smith M.E."/>
        </authorList>
    </citation>
    <scope>NUCLEOTIDE SEQUENCE</scope>
    <source>
        <strain evidence="1">BCRC 34780</strain>
    </source>
</reference>
<name>A0ACC1LA27_9FUNG</name>
<keyword evidence="2" id="KW-1185">Reference proteome</keyword>
<organism evidence="1 2">
    <name type="scientific">Coemansia helicoidea</name>
    <dbReference type="NCBI Taxonomy" id="1286919"/>
    <lineage>
        <taxon>Eukaryota</taxon>
        <taxon>Fungi</taxon>
        <taxon>Fungi incertae sedis</taxon>
        <taxon>Zoopagomycota</taxon>
        <taxon>Kickxellomycotina</taxon>
        <taxon>Kickxellomycetes</taxon>
        <taxon>Kickxellales</taxon>
        <taxon>Kickxellaceae</taxon>
        <taxon>Coemansia</taxon>
    </lineage>
</organism>
<dbReference type="Proteomes" id="UP001140087">
    <property type="component" value="Unassembled WGS sequence"/>
</dbReference>
<proteinExistence type="predicted"/>